<evidence type="ECO:0000313" key="2">
    <source>
        <dbReference type="WBParaSite" id="TREG1_55300.1"/>
    </source>
</evidence>
<dbReference type="WBParaSite" id="TREG1_55300.1">
    <property type="protein sequence ID" value="TREG1_55300.1"/>
    <property type="gene ID" value="TREG1_55300"/>
</dbReference>
<dbReference type="AlphaFoldDB" id="A0A183VUA2"/>
<sequence length="153" mass="18031">MSIPKMQLARLTSNSILPFISQQQIRTFNVSTGGLGFRQKIAYKTRYHWMLDLKKSRARSRNPWIPKEPITSMEIDGQKIEFPEMYLDFIVPNDLEKSELKPYVSWRSKEVGEGPLTPEILFEQRYLQKITEMYKNGASKEEIMEYVKRTNCC</sequence>
<organism evidence="1 3">
    <name type="scientific">Trichobilharzia regenti</name>
    <name type="common">Nasal bird schistosome</name>
    <dbReference type="NCBI Taxonomy" id="157069"/>
    <lineage>
        <taxon>Eukaryota</taxon>
        <taxon>Metazoa</taxon>
        <taxon>Spiralia</taxon>
        <taxon>Lophotrochozoa</taxon>
        <taxon>Platyhelminthes</taxon>
        <taxon>Trematoda</taxon>
        <taxon>Digenea</taxon>
        <taxon>Strigeidida</taxon>
        <taxon>Schistosomatoidea</taxon>
        <taxon>Schistosomatidae</taxon>
        <taxon>Trichobilharzia</taxon>
    </lineage>
</organism>
<keyword evidence="1" id="KW-1185">Reference proteome</keyword>
<evidence type="ECO:0000313" key="3">
    <source>
        <dbReference type="WBParaSite" id="TREG1_55300.2"/>
    </source>
</evidence>
<dbReference type="Proteomes" id="UP000050795">
    <property type="component" value="Unassembled WGS sequence"/>
</dbReference>
<name>A0A183VUA2_TRIRE</name>
<accession>A0A183VUA2</accession>
<dbReference type="OrthoDB" id="408933at2759"/>
<reference evidence="2 3" key="2">
    <citation type="submission" date="2023-11" db="UniProtKB">
        <authorList>
            <consortium name="WormBaseParasite"/>
        </authorList>
    </citation>
    <scope>IDENTIFICATION</scope>
</reference>
<evidence type="ECO:0000313" key="1">
    <source>
        <dbReference type="Proteomes" id="UP000050795"/>
    </source>
</evidence>
<proteinExistence type="predicted"/>
<protein>
    <submittedName>
        <fullName evidence="2 3">39S ribosomal protein L41, mitochondrial</fullName>
    </submittedName>
</protein>
<dbReference type="WBParaSite" id="TREG1_55300.2">
    <property type="protein sequence ID" value="TREG1_55300.2"/>
    <property type="gene ID" value="TREG1_55300"/>
</dbReference>
<reference evidence="1" key="1">
    <citation type="submission" date="2022-06" db="EMBL/GenBank/DDBJ databases">
        <authorList>
            <person name="Berger JAMES D."/>
            <person name="Berger JAMES D."/>
        </authorList>
    </citation>
    <scope>NUCLEOTIDE SEQUENCE [LARGE SCALE GENOMIC DNA]</scope>
</reference>